<feature type="compositionally biased region" description="Low complexity" evidence="1">
    <location>
        <begin position="15"/>
        <end position="24"/>
    </location>
</feature>
<dbReference type="WBParaSite" id="ECPE_0000478801-mRNA-1">
    <property type="protein sequence ID" value="ECPE_0000478801-mRNA-1"/>
    <property type="gene ID" value="ECPE_0000478801"/>
</dbReference>
<reference evidence="4" key="1">
    <citation type="submission" date="2016-06" db="UniProtKB">
        <authorList>
            <consortium name="WormBaseParasite"/>
        </authorList>
    </citation>
    <scope>IDENTIFICATION</scope>
</reference>
<proteinExistence type="predicted"/>
<evidence type="ECO:0000256" key="1">
    <source>
        <dbReference type="SAM" id="MobiDB-lite"/>
    </source>
</evidence>
<feature type="compositionally biased region" description="Polar residues" evidence="1">
    <location>
        <begin position="44"/>
        <end position="57"/>
    </location>
</feature>
<gene>
    <name evidence="2" type="ORF">ECPE_LOCUS4776</name>
</gene>
<name>A0A183ACU1_9TREM</name>
<accession>A0A183ACU1</accession>
<dbReference type="Proteomes" id="UP000272942">
    <property type="component" value="Unassembled WGS sequence"/>
</dbReference>
<dbReference type="EMBL" id="UZAN01041628">
    <property type="protein sequence ID" value="VDP73604.1"/>
    <property type="molecule type" value="Genomic_DNA"/>
</dbReference>
<evidence type="ECO:0000313" key="2">
    <source>
        <dbReference type="EMBL" id="VDP73604.1"/>
    </source>
</evidence>
<sequence length="141" mass="15879">MMRGMQDFTNQIAASDRAAGSASGLNDAVGEKSDVGDAEDEELGNQTSLDSPRGQSSRRSEEGFQLPPADMEIAANDLAIKLNAFFDHAEERRTWIAEHQGILVDLRAVQNRWKLWIQLLRTISHRMHHIQDYMRNILSGM</sequence>
<feature type="region of interest" description="Disordered" evidence="1">
    <location>
        <begin position="15"/>
        <end position="67"/>
    </location>
</feature>
<dbReference type="AlphaFoldDB" id="A0A183ACU1"/>
<protein>
    <submittedName>
        <fullName evidence="2 4">Uncharacterized protein</fullName>
    </submittedName>
</protein>
<reference evidence="2 3" key="2">
    <citation type="submission" date="2018-11" db="EMBL/GenBank/DDBJ databases">
        <authorList>
            <consortium name="Pathogen Informatics"/>
        </authorList>
    </citation>
    <scope>NUCLEOTIDE SEQUENCE [LARGE SCALE GENOMIC DNA]</scope>
    <source>
        <strain evidence="2 3">Egypt</strain>
    </source>
</reference>
<organism evidence="4">
    <name type="scientific">Echinostoma caproni</name>
    <dbReference type="NCBI Taxonomy" id="27848"/>
    <lineage>
        <taxon>Eukaryota</taxon>
        <taxon>Metazoa</taxon>
        <taxon>Spiralia</taxon>
        <taxon>Lophotrochozoa</taxon>
        <taxon>Platyhelminthes</taxon>
        <taxon>Trematoda</taxon>
        <taxon>Digenea</taxon>
        <taxon>Plagiorchiida</taxon>
        <taxon>Echinostomata</taxon>
        <taxon>Echinostomatoidea</taxon>
        <taxon>Echinostomatidae</taxon>
        <taxon>Echinostoma</taxon>
    </lineage>
</organism>
<evidence type="ECO:0000313" key="3">
    <source>
        <dbReference type="Proteomes" id="UP000272942"/>
    </source>
</evidence>
<keyword evidence="3" id="KW-1185">Reference proteome</keyword>
<evidence type="ECO:0000313" key="4">
    <source>
        <dbReference type="WBParaSite" id="ECPE_0000478801-mRNA-1"/>
    </source>
</evidence>